<feature type="transmembrane region" description="Helical" evidence="1">
    <location>
        <begin position="13"/>
        <end position="35"/>
    </location>
</feature>
<accession>A0ABN5PSA3</accession>
<keyword evidence="1" id="KW-0812">Transmembrane</keyword>
<keyword evidence="3" id="KW-1185">Reference proteome</keyword>
<protein>
    <submittedName>
        <fullName evidence="2">Uncharacterized protein</fullName>
    </submittedName>
</protein>
<dbReference type="EMBL" id="CP032514">
    <property type="protein sequence ID" value="AYD89556.1"/>
    <property type="molecule type" value="Genomic_DNA"/>
</dbReference>
<evidence type="ECO:0000313" key="3">
    <source>
        <dbReference type="Proteomes" id="UP000273001"/>
    </source>
</evidence>
<sequence>MAPLVIWHRPWSVLGRLVGAAAFVVAGIVMVSTGLPQAQEGGLEGMFYVLVGLASLVFFGGGGLGIAWLACGPALRVDDSGITNRTSLVCVQHVPWEQVAGFWTGQDEAAAARGVQSAEGVQACEEEGRLERPPASAQAPAASGLLDGVEIVFVDPRWPWSRMRGLRALVARTNASMGSGPGRILTATLDTTPEELLAQLVRQHSARRAGPWSPGAPISR</sequence>
<organism evidence="2 3">
    <name type="scientific">Actinomyces lilanjuaniae</name>
    <dbReference type="NCBI Taxonomy" id="2321394"/>
    <lineage>
        <taxon>Bacteria</taxon>
        <taxon>Bacillati</taxon>
        <taxon>Actinomycetota</taxon>
        <taxon>Actinomycetes</taxon>
        <taxon>Actinomycetales</taxon>
        <taxon>Actinomycetaceae</taxon>
        <taxon>Actinomyces</taxon>
    </lineage>
</organism>
<keyword evidence="1" id="KW-1133">Transmembrane helix</keyword>
<name>A0ABN5PSA3_9ACTO</name>
<evidence type="ECO:0000313" key="2">
    <source>
        <dbReference type="EMBL" id="AYD89556.1"/>
    </source>
</evidence>
<dbReference type="RefSeq" id="WP_120204138.1">
    <property type="nucleotide sequence ID" value="NZ_CP032514.1"/>
</dbReference>
<evidence type="ECO:0000256" key="1">
    <source>
        <dbReference type="SAM" id="Phobius"/>
    </source>
</evidence>
<gene>
    <name evidence="2" type="ORF">D5R93_04870</name>
</gene>
<dbReference type="Proteomes" id="UP000273001">
    <property type="component" value="Chromosome"/>
</dbReference>
<reference evidence="2 3" key="1">
    <citation type="submission" date="2018-09" db="EMBL/GenBank/DDBJ databases">
        <authorList>
            <person name="Li J."/>
        </authorList>
    </citation>
    <scope>NUCLEOTIDE SEQUENCE [LARGE SCALE GENOMIC DNA]</scope>
    <source>
        <strain evidence="2 3">2129</strain>
    </source>
</reference>
<keyword evidence="1" id="KW-0472">Membrane</keyword>
<feature type="transmembrane region" description="Helical" evidence="1">
    <location>
        <begin position="47"/>
        <end position="70"/>
    </location>
</feature>
<proteinExistence type="predicted"/>